<organism evidence="2 3">
    <name type="scientific">Virgibacillus profundi</name>
    <dbReference type="NCBI Taxonomy" id="2024555"/>
    <lineage>
        <taxon>Bacteria</taxon>
        <taxon>Bacillati</taxon>
        <taxon>Bacillota</taxon>
        <taxon>Bacilli</taxon>
        <taxon>Bacillales</taxon>
        <taxon>Bacillaceae</taxon>
        <taxon>Virgibacillus</taxon>
    </lineage>
</organism>
<accession>A0A2A2ICM0</accession>
<dbReference type="Proteomes" id="UP000218887">
    <property type="component" value="Unassembled WGS sequence"/>
</dbReference>
<reference evidence="2 3" key="1">
    <citation type="submission" date="2017-08" db="EMBL/GenBank/DDBJ databases">
        <title>Virgibacillus indicus sp. nov. and Virgibacillus profoundi sp. nov, two moderately halophilic bacteria isolated from marine sediment by using the Microfluidic Streak Plate.</title>
        <authorList>
            <person name="Xu B."/>
            <person name="Hu B."/>
            <person name="Wang J."/>
            <person name="Zhu Y."/>
            <person name="Huang L."/>
            <person name="Du W."/>
            <person name="Huang Y."/>
        </authorList>
    </citation>
    <scope>NUCLEOTIDE SEQUENCE [LARGE SCALE GENOMIC DNA]</scope>
    <source>
        <strain evidence="2 3">IO3-P3-H5</strain>
    </source>
</reference>
<proteinExistence type="predicted"/>
<comment type="caution">
    <text evidence="2">The sequence shown here is derived from an EMBL/GenBank/DDBJ whole genome shotgun (WGS) entry which is preliminary data.</text>
</comment>
<dbReference type="EMBL" id="NPOA01000010">
    <property type="protein sequence ID" value="PAV28823.1"/>
    <property type="molecule type" value="Genomic_DNA"/>
</dbReference>
<evidence type="ECO:0000313" key="3">
    <source>
        <dbReference type="Proteomes" id="UP000218887"/>
    </source>
</evidence>
<name>A0A2A2ICM0_9BACI</name>
<gene>
    <name evidence="2" type="ORF">CIL05_14445</name>
</gene>
<dbReference type="OrthoDB" id="2706947at2"/>
<evidence type="ECO:0000256" key="1">
    <source>
        <dbReference type="SAM" id="Phobius"/>
    </source>
</evidence>
<keyword evidence="1" id="KW-1133">Transmembrane helix</keyword>
<keyword evidence="3" id="KW-1185">Reference proteome</keyword>
<sequence>MSTGLLIFLIVLFIAALAGTFYAFKQEENKMKKYEEEGQTVQDELKRSLDYETSSVKSNVSLQVWIYVITILLSLIAFAIYLL</sequence>
<feature type="transmembrane region" description="Helical" evidence="1">
    <location>
        <begin position="64"/>
        <end position="82"/>
    </location>
</feature>
<keyword evidence="1" id="KW-0812">Transmembrane</keyword>
<evidence type="ECO:0000313" key="2">
    <source>
        <dbReference type="EMBL" id="PAV28823.1"/>
    </source>
</evidence>
<dbReference type="RefSeq" id="WP_095656263.1">
    <property type="nucleotide sequence ID" value="NZ_NPOA01000010.1"/>
</dbReference>
<keyword evidence="1" id="KW-0472">Membrane</keyword>
<dbReference type="AlphaFoldDB" id="A0A2A2ICM0"/>
<feature type="transmembrane region" description="Helical" evidence="1">
    <location>
        <begin position="6"/>
        <end position="24"/>
    </location>
</feature>
<protein>
    <submittedName>
        <fullName evidence="2">Uncharacterized protein</fullName>
    </submittedName>
</protein>